<protein>
    <submittedName>
        <fullName evidence="1">Uncharacterized protein</fullName>
    </submittedName>
</protein>
<dbReference type="EMBL" id="JAFEKC020000024">
    <property type="protein sequence ID" value="KAK0507371.1"/>
    <property type="molecule type" value="Genomic_DNA"/>
</dbReference>
<organism evidence="1 2">
    <name type="scientific">Cladonia borealis</name>
    <dbReference type="NCBI Taxonomy" id="184061"/>
    <lineage>
        <taxon>Eukaryota</taxon>
        <taxon>Fungi</taxon>
        <taxon>Dikarya</taxon>
        <taxon>Ascomycota</taxon>
        <taxon>Pezizomycotina</taxon>
        <taxon>Lecanoromycetes</taxon>
        <taxon>OSLEUM clade</taxon>
        <taxon>Lecanoromycetidae</taxon>
        <taxon>Lecanorales</taxon>
        <taxon>Lecanorineae</taxon>
        <taxon>Cladoniaceae</taxon>
        <taxon>Cladonia</taxon>
    </lineage>
</organism>
<proteinExistence type="predicted"/>
<dbReference type="Proteomes" id="UP001166286">
    <property type="component" value="Unassembled WGS sequence"/>
</dbReference>
<comment type="caution">
    <text evidence="1">The sequence shown here is derived from an EMBL/GenBank/DDBJ whole genome shotgun (WGS) entry which is preliminary data.</text>
</comment>
<dbReference type="AlphaFoldDB" id="A0AA39U435"/>
<reference evidence="1" key="1">
    <citation type="submission" date="2023-03" db="EMBL/GenBank/DDBJ databases">
        <title>Complete genome of Cladonia borealis.</title>
        <authorList>
            <person name="Park H."/>
        </authorList>
    </citation>
    <scope>NUCLEOTIDE SEQUENCE</scope>
    <source>
        <strain evidence="1">ANT050790</strain>
    </source>
</reference>
<evidence type="ECO:0000313" key="2">
    <source>
        <dbReference type="Proteomes" id="UP001166286"/>
    </source>
</evidence>
<evidence type="ECO:0000313" key="1">
    <source>
        <dbReference type="EMBL" id="KAK0507371.1"/>
    </source>
</evidence>
<accession>A0AA39U435</accession>
<keyword evidence="2" id="KW-1185">Reference proteome</keyword>
<name>A0AA39U435_9LECA</name>
<gene>
    <name evidence="1" type="ORF">JMJ35_010409</name>
</gene>
<sequence>MDSEQSPLSHEQTDTTYYLTGDEERIIDTFEHQLDLFSYLKLTRVIVLGQPSPIQFAFLKHLVQLLKKKHQIEDMFMECNPELNGTTWDIESHGFTMIYNKDNIQRARPPIWSKITTSSVVIAPSVPPYQLYEAFKRTGIGLLICTDINTIVETMRSLSFPHFTGGILDFFDRVRNCGYKIKMPLLEGGKSWCAETSIHRVQIGDAFEATTGCSQGWAKM</sequence>